<gene>
    <name evidence="9" type="ORF">GT003_07290</name>
</gene>
<proteinExistence type="inferred from homology"/>
<dbReference type="GO" id="GO:0005886">
    <property type="term" value="C:plasma membrane"/>
    <property type="evidence" value="ECO:0007669"/>
    <property type="project" value="UniProtKB-SubCell"/>
</dbReference>
<evidence type="ECO:0000256" key="2">
    <source>
        <dbReference type="ARBA" id="ARBA00022448"/>
    </source>
</evidence>
<feature type="transmembrane region" description="Helical" evidence="7">
    <location>
        <begin position="12"/>
        <end position="31"/>
    </location>
</feature>
<dbReference type="CDD" id="cd06261">
    <property type="entry name" value="TM_PBP2"/>
    <property type="match status" value="1"/>
</dbReference>
<evidence type="ECO:0000313" key="9">
    <source>
        <dbReference type="EMBL" id="NBC68787.1"/>
    </source>
</evidence>
<feature type="transmembrane region" description="Helical" evidence="7">
    <location>
        <begin position="261"/>
        <end position="282"/>
    </location>
</feature>
<dbReference type="InterPro" id="IPR051393">
    <property type="entry name" value="ABC_transporter_permease"/>
</dbReference>
<dbReference type="GO" id="GO:0055085">
    <property type="term" value="P:transmembrane transport"/>
    <property type="evidence" value="ECO:0007669"/>
    <property type="project" value="InterPro"/>
</dbReference>
<keyword evidence="6 7" id="KW-0472">Membrane</keyword>
<organism evidence="9 10">
    <name type="scientific">Paenibacillus sacheonensis</name>
    <dbReference type="NCBI Taxonomy" id="742054"/>
    <lineage>
        <taxon>Bacteria</taxon>
        <taxon>Bacillati</taxon>
        <taxon>Bacillota</taxon>
        <taxon>Bacilli</taxon>
        <taxon>Bacillales</taxon>
        <taxon>Paenibacillaceae</taxon>
        <taxon>Paenibacillus</taxon>
    </lineage>
</organism>
<sequence>MKHGMASRSAVLIFTLPAILLFTVFVMYPLAQTFYRSFFDWDGLTPGTFIFLDNFKEILHDPIFYTSLYNGLFFAVILTIFQFVLGSFLAFALYDHKIFGKKLLRISYFIPVILSVTVVCQLWMSIYSSQYGLLNKIFESIGISYRQDWLSDSHLAIFAVISVAGWQSMGFMFALIYTAIKSVPEHYFEAAKLEGATKFQIHTKITIPLLAETYRMCLMFSVVGGLNAYGQVVLMTNGGPGTSTATLTFAMFRSAYSLDRFGYGCATAVMLVLECLICILIINKLVARERITF</sequence>
<evidence type="ECO:0000256" key="6">
    <source>
        <dbReference type="ARBA" id="ARBA00023136"/>
    </source>
</evidence>
<keyword evidence="5 7" id="KW-1133">Transmembrane helix</keyword>
<feature type="transmembrane region" description="Helical" evidence="7">
    <location>
        <begin position="72"/>
        <end position="94"/>
    </location>
</feature>
<feature type="transmembrane region" description="Helical" evidence="7">
    <location>
        <begin position="214"/>
        <end position="234"/>
    </location>
</feature>
<dbReference type="SUPFAM" id="SSF161098">
    <property type="entry name" value="MetI-like"/>
    <property type="match status" value="1"/>
</dbReference>
<evidence type="ECO:0000259" key="8">
    <source>
        <dbReference type="PROSITE" id="PS50928"/>
    </source>
</evidence>
<dbReference type="OrthoDB" id="42781at2"/>
<feature type="transmembrane region" description="Helical" evidence="7">
    <location>
        <begin position="155"/>
        <end position="180"/>
    </location>
</feature>
<comment type="subcellular location">
    <subcellularLocation>
        <location evidence="1 7">Cell membrane</location>
        <topology evidence="1 7">Multi-pass membrane protein</topology>
    </subcellularLocation>
</comment>
<evidence type="ECO:0000256" key="3">
    <source>
        <dbReference type="ARBA" id="ARBA00022475"/>
    </source>
</evidence>
<evidence type="ECO:0000313" key="10">
    <source>
        <dbReference type="Proteomes" id="UP000558113"/>
    </source>
</evidence>
<dbReference type="Proteomes" id="UP000558113">
    <property type="component" value="Unassembled WGS sequence"/>
</dbReference>
<name>A0A7X4YM21_9BACL</name>
<keyword evidence="4 7" id="KW-0812">Transmembrane</keyword>
<reference evidence="9 10" key="1">
    <citation type="submission" date="2020-01" db="EMBL/GenBank/DDBJ databases">
        <title>Paenibacillus soybeanensis sp. nov. isolated from the nodules of soybean (Glycine max(L.) Merr).</title>
        <authorList>
            <person name="Wang H."/>
        </authorList>
    </citation>
    <scope>NUCLEOTIDE SEQUENCE [LARGE SCALE GENOMIC DNA]</scope>
    <source>
        <strain evidence="9 10">DSM 23054</strain>
    </source>
</reference>
<dbReference type="InterPro" id="IPR000515">
    <property type="entry name" value="MetI-like"/>
</dbReference>
<feature type="domain" description="ABC transmembrane type-1" evidence="8">
    <location>
        <begin position="68"/>
        <end position="282"/>
    </location>
</feature>
<comment type="caution">
    <text evidence="9">The sequence shown here is derived from an EMBL/GenBank/DDBJ whole genome shotgun (WGS) entry which is preliminary data.</text>
</comment>
<feature type="transmembrane region" description="Helical" evidence="7">
    <location>
        <begin position="106"/>
        <end position="126"/>
    </location>
</feature>
<dbReference type="PANTHER" id="PTHR30193:SF37">
    <property type="entry name" value="INNER MEMBRANE ABC TRANSPORTER PERMEASE PROTEIN YCJO"/>
    <property type="match status" value="1"/>
</dbReference>
<keyword evidence="10" id="KW-1185">Reference proteome</keyword>
<dbReference type="Gene3D" id="1.10.3720.10">
    <property type="entry name" value="MetI-like"/>
    <property type="match status" value="1"/>
</dbReference>
<dbReference type="AlphaFoldDB" id="A0A7X4YM21"/>
<dbReference type="PANTHER" id="PTHR30193">
    <property type="entry name" value="ABC TRANSPORTER PERMEASE PROTEIN"/>
    <property type="match status" value="1"/>
</dbReference>
<dbReference type="PROSITE" id="PS50928">
    <property type="entry name" value="ABC_TM1"/>
    <property type="match status" value="1"/>
</dbReference>
<dbReference type="Pfam" id="PF00528">
    <property type="entry name" value="BPD_transp_1"/>
    <property type="match status" value="1"/>
</dbReference>
<comment type="similarity">
    <text evidence="7">Belongs to the binding-protein-dependent transport system permease family.</text>
</comment>
<evidence type="ECO:0000256" key="4">
    <source>
        <dbReference type="ARBA" id="ARBA00022692"/>
    </source>
</evidence>
<evidence type="ECO:0000256" key="1">
    <source>
        <dbReference type="ARBA" id="ARBA00004651"/>
    </source>
</evidence>
<evidence type="ECO:0000256" key="7">
    <source>
        <dbReference type="RuleBase" id="RU363032"/>
    </source>
</evidence>
<dbReference type="EMBL" id="JAAAMU010000003">
    <property type="protein sequence ID" value="NBC68787.1"/>
    <property type="molecule type" value="Genomic_DNA"/>
</dbReference>
<evidence type="ECO:0000256" key="5">
    <source>
        <dbReference type="ARBA" id="ARBA00022989"/>
    </source>
</evidence>
<keyword evidence="2 7" id="KW-0813">Transport</keyword>
<protein>
    <submittedName>
        <fullName evidence="9">ABC transporter permease subunit</fullName>
    </submittedName>
</protein>
<dbReference type="InterPro" id="IPR035906">
    <property type="entry name" value="MetI-like_sf"/>
</dbReference>
<accession>A0A7X4YM21</accession>
<keyword evidence="3" id="KW-1003">Cell membrane</keyword>